<comment type="catalytic activity">
    <reaction evidence="26">
        <text>1-O-(9Z-octadecenyl)-glycerol + (9Z)-octadecenoyl-CoA = 1-O-(9Z-octadecyl)-3-(9Z-octadecenoyl)-glycerol + CoA</text>
        <dbReference type="Rhea" id="RHEA:55340"/>
        <dbReference type="ChEBI" id="CHEBI:34116"/>
        <dbReference type="ChEBI" id="CHEBI:57287"/>
        <dbReference type="ChEBI" id="CHEBI:57387"/>
        <dbReference type="ChEBI" id="CHEBI:197429"/>
    </reaction>
    <physiologicalReaction direction="left-to-right" evidence="26">
        <dbReference type="Rhea" id="RHEA:55341"/>
    </physiologicalReaction>
</comment>
<protein>
    <recommendedName>
        <fullName evidence="23">Diacylglycerol O-acyltransferase 2</fullName>
        <ecNumber evidence="11">2.3.1.20</ecNumber>
        <ecNumber evidence="10">2.3.1.76</ecNumber>
    </recommendedName>
    <alternativeName>
        <fullName evidence="22">Acyl-CoA retinol O-fatty-acyltransferase</fullName>
    </alternativeName>
    <alternativeName>
        <fullName evidence="24">Diglyceride acyltransferase 2</fullName>
    </alternativeName>
</protein>
<dbReference type="InterPro" id="IPR007130">
    <property type="entry name" value="DAGAT"/>
</dbReference>
<keyword evidence="21 33" id="KW-0012">Acyltransferase</keyword>
<evidence type="ECO:0000256" key="23">
    <source>
        <dbReference type="ARBA" id="ARBA00041149"/>
    </source>
</evidence>
<evidence type="ECO:0000256" key="15">
    <source>
        <dbReference type="ARBA" id="ARBA00022692"/>
    </source>
</evidence>
<dbReference type="OrthoDB" id="264532at2759"/>
<keyword evidence="17" id="KW-0256">Endoplasmic reticulum</keyword>
<evidence type="ECO:0000256" key="26">
    <source>
        <dbReference type="ARBA" id="ARBA00047807"/>
    </source>
</evidence>
<comment type="catalytic activity">
    <reaction evidence="29">
        <text>an acyl-CoA + a 1,2-diacyl-sn-glycerol = a triacyl-sn-glycerol + CoA</text>
        <dbReference type="Rhea" id="RHEA:10868"/>
        <dbReference type="ChEBI" id="CHEBI:17815"/>
        <dbReference type="ChEBI" id="CHEBI:57287"/>
        <dbReference type="ChEBI" id="CHEBI:58342"/>
        <dbReference type="ChEBI" id="CHEBI:64615"/>
        <dbReference type="EC" id="2.3.1.20"/>
    </reaction>
    <physiologicalReaction direction="left-to-right" evidence="29">
        <dbReference type="Rhea" id="RHEA:10869"/>
    </physiologicalReaction>
</comment>
<keyword evidence="34" id="KW-1185">Reference proteome</keyword>
<keyword evidence="20 32" id="KW-0472">Membrane</keyword>
<evidence type="ECO:0000313" key="33">
    <source>
        <dbReference type="EMBL" id="RWS11934.1"/>
    </source>
</evidence>
<comment type="catalytic activity">
    <reaction evidence="28">
        <text>2-(9Z-octadecenoyl)-glycerol + (9Z)-octadecenoyl-CoA = 1,2-di-(9Z-octadecenoyl)-sn-glycerol + CoA</text>
        <dbReference type="Rhea" id="RHEA:37911"/>
        <dbReference type="ChEBI" id="CHEBI:52333"/>
        <dbReference type="ChEBI" id="CHEBI:57287"/>
        <dbReference type="ChEBI" id="CHEBI:57387"/>
        <dbReference type="ChEBI" id="CHEBI:73990"/>
    </reaction>
    <physiologicalReaction direction="left-to-right" evidence="28">
        <dbReference type="Rhea" id="RHEA:37912"/>
    </physiologicalReaction>
</comment>
<evidence type="ECO:0000256" key="6">
    <source>
        <dbReference type="ARBA" id="ARBA00004556"/>
    </source>
</evidence>
<feature type="transmembrane region" description="Helical" evidence="32">
    <location>
        <begin position="45"/>
        <end position="64"/>
    </location>
</feature>
<dbReference type="AlphaFoldDB" id="A0A3S3P4H0"/>
<proteinExistence type="inferred from homology"/>
<feature type="transmembrane region" description="Helical" evidence="32">
    <location>
        <begin position="20"/>
        <end position="39"/>
    </location>
</feature>
<keyword evidence="18 32" id="KW-1133">Transmembrane helix</keyword>
<comment type="similarity">
    <text evidence="9">Belongs to the diacylglycerol acyltransferase family.</text>
</comment>
<feature type="transmembrane region" description="Helical" evidence="32">
    <location>
        <begin position="241"/>
        <end position="262"/>
    </location>
</feature>
<evidence type="ECO:0000256" key="2">
    <source>
        <dbReference type="ARBA" id="ARBA00001313"/>
    </source>
</evidence>
<comment type="catalytic activity">
    <reaction evidence="31">
        <text>1,3-di-(9Z-octadecenoyl)-glycerol + (9Z)-octadecenoyl-CoA = 1,2,3-tri-(9Z-octadecenoyl)-glycerol + CoA</text>
        <dbReference type="Rhea" id="RHEA:38435"/>
        <dbReference type="ChEBI" id="CHEBI:53753"/>
        <dbReference type="ChEBI" id="CHEBI:57287"/>
        <dbReference type="ChEBI" id="CHEBI:57387"/>
        <dbReference type="ChEBI" id="CHEBI:75735"/>
    </reaction>
    <physiologicalReaction direction="left-to-right" evidence="31">
        <dbReference type="Rhea" id="RHEA:38436"/>
    </physiologicalReaction>
</comment>
<feature type="non-terminal residue" evidence="33">
    <location>
        <position position="271"/>
    </location>
</feature>
<dbReference type="GO" id="GO:0006071">
    <property type="term" value="P:glycerol metabolic process"/>
    <property type="evidence" value="ECO:0007669"/>
    <property type="project" value="UniProtKB-KW"/>
</dbReference>
<evidence type="ECO:0000256" key="14">
    <source>
        <dbReference type="ARBA" id="ARBA00022679"/>
    </source>
</evidence>
<keyword evidence="14 33" id="KW-0808">Transferase</keyword>
<keyword evidence="19" id="KW-0443">Lipid metabolism</keyword>
<evidence type="ECO:0000256" key="27">
    <source>
        <dbReference type="ARBA" id="ARBA00048096"/>
    </source>
</evidence>
<evidence type="ECO:0000256" key="17">
    <source>
        <dbReference type="ARBA" id="ARBA00022824"/>
    </source>
</evidence>
<evidence type="ECO:0000256" key="1">
    <source>
        <dbReference type="ARBA" id="ARBA00000633"/>
    </source>
</evidence>
<reference evidence="33 34" key="1">
    <citation type="journal article" date="2018" name="Gigascience">
        <title>Genomes of trombidid mites reveal novel predicted allergens and laterally-transferred genes associated with secondary metabolism.</title>
        <authorList>
            <person name="Dong X."/>
            <person name="Chaisiri K."/>
            <person name="Xia D."/>
            <person name="Armstrong S.D."/>
            <person name="Fang Y."/>
            <person name="Donnelly M.J."/>
            <person name="Kadowaki T."/>
            <person name="McGarry J.W."/>
            <person name="Darby A.C."/>
            <person name="Makepeace B.L."/>
        </authorList>
    </citation>
    <scope>NUCLEOTIDE SEQUENCE [LARGE SCALE GENOMIC DNA]</scope>
    <source>
        <strain evidence="33">UoL-WK</strain>
    </source>
</reference>
<evidence type="ECO:0000313" key="34">
    <source>
        <dbReference type="Proteomes" id="UP000285301"/>
    </source>
</evidence>
<keyword evidence="12" id="KW-0963">Cytoplasm</keyword>
<dbReference type="EMBL" id="NCKU01001518">
    <property type="protein sequence ID" value="RWS11934.1"/>
    <property type="molecule type" value="Genomic_DNA"/>
</dbReference>
<evidence type="ECO:0000256" key="4">
    <source>
        <dbReference type="ARBA" id="ARBA00001764"/>
    </source>
</evidence>
<dbReference type="EC" id="2.3.1.20" evidence="11"/>
<keyword evidence="16" id="KW-0319">Glycerol metabolism</keyword>
<comment type="pathway">
    <text evidence="7">Glycerolipid metabolism; triacylglycerol biosynthesis.</text>
</comment>
<comment type="catalytic activity">
    <reaction evidence="4">
        <text>all-trans-retinol + hexadecanoyl-CoA = all-trans-retinyl hexadecanoate + CoA</text>
        <dbReference type="Rhea" id="RHEA:38175"/>
        <dbReference type="ChEBI" id="CHEBI:17336"/>
        <dbReference type="ChEBI" id="CHEBI:17616"/>
        <dbReference type="ChEBI" id="CHEBI:57287"/>
        <dbReference type="ChEBI" id="CHEBI:57379"/>
    </reaction>
    <physiologicalReaction direction="left-to-right" evidence="4">
        <dbReference type="Rhea" id="RHEA:38176"/>
    </physiologicalReaction>
</comment>
<evidence type="ECO:0000256" key="22">
    <source>
        <dbReference type="ARBA" id="ARBA00033044"/>
    </source>
</evidence>
<comment type="catalytic activity">
    <reaction evidence="30">
        <text>1-(9Z-octadecenoyl)-glycerol + (9Z)-octadecenoyl-CoA = 1,2-di-(9Z-octadecenoyl)-glycerol + CoA</text>
        <dbReference type="Rhea" id="RHEA:37915"/>
        <dbReference type="ChEBI" id="CHEBI:52323"/>
        <dbReference type="ChEBI" id="CHEBI:57287"/>
        <dbReference type="ChEBI" id="CHEBI:57387"/>
        <dbReference type="ChEBI" id="CHEBI:75342"/>
    </reaction>
    <physiologicalReaction direction="left-to-right" evidence="30">
        <dbReference type="Rhea" id="RHEA:37916"/>
    </physiologicalReaction>
</comment>
<evidence type="ECO:0000256" key="30">
    <source>
        <dbReference type="ARBA" id="ARBA00049168"/>
    </source>
</evidence>
<accession>A0A3S3P4H0</accession>
<dbReference type="GO" id="GO:0050252">
    <property type="term" value="F:retinol O-fatty-acyltransferase activity"/>
    <property type="evidence" value="ECO:0007669"/>
    <property type="project" value="UniProtKB-EC"/>
</dbReference>
<dbReference type="Pfam" id="PF03982">
    <property type="entry name" value="DAGAT"/>
    <property type="match status" value="1"/>
</dbReference>
<evidence type="ECO:0000256" key="8">
    <source>
        <dbReference type="ARBA" id="ARBA00005189"/>
    </source>
</evidence>
<dbReference type="GO" id="GO:0004144">
    <property type="term" value="F:diacylglycerol O-acyltransferase activity"/>
    <property type="evidence" value="ECO:0007669"/>
    <property type="project" value="UniProtKB-EC"/>
</dbReference>
<evidence type="ECO:0000256" key="11">
    <source>
        <dbReference type="ARBA" id="ARBA00013244"/>
    </source>
</evidence>
<evidence type="ECO:0000256" key="3">
    <source>
        <dbReference type="ARBA" id="ARBA00001349"/>
    </source>
</evidence>
<dbReference type="STRING" id="1965070.A0A3S3P4H0"/>
<dbReference type="EC" id="2.3.1.76" evidence="10"/>
<evidence type="ECO:0000256" key="24">
    <source>
        <dbReference type="ARBA" id="ARBA00041468"/>
    </source>
</evidence>
<evidence type="ECO:0000256" key="12">
    <source>
        <dbReference type="ARBA" id="ARBA00022490"/>
    </source>
</evidence>
<dbReference type="GO" id="GO:0005789">
    <property type="term" value="C:endoplasmic reticulum membrane"/>
    <property type="evidence" value="ECO:0007669"/>
    <property type="project" value="UniProtKB-SubCell"/>
</dbReference>
<evidence type="ECO:0000256" key="9">
    <source>
        <dbReference type="ARBA" id="ARBA00005420"/>
    </source>
</evidence>
<comment type="subcellular location">
    <subcellularLocation>
        <location evidence="6">Cytoplasm</location>
        <location evidence="6">Perinuclear region</location>
    </subcellularLocation>
    <subcellularLocation>
        <location evidence="5">Endoplasmic reticulum membrane</location>
        <topology evidence="5">Multi-pass membrane protein</topology>
    </subcellularLocation>
</comment>
<evidence type="ECO:0000256" key="16">
    <source>
        <dbReference type="ARBA" id="ARBA00022798"/>
    </source>
</evidence>
<gene>
    <name evidence="33" type="ORF">B4U79_07880</name>
</gene>
<dbReference type="Proteomes" id="UP000285301">
    <property type="component" value="Unassembled WGS sequence"/>
</dbReference>
<comment type="catalytic activity">
    <reaction evidence="2">
        <text>2-(9Z-octadecenoyl)-glycerol + hexadecanoyl-CoA = 1-hexadecanoyl-2-(9Z-octadecenoyl)-sn-glycerol + CoA</text>
        <dbReference type="Rhea" id="RHEA:38071"/>
        <dbReference type="ChEBI" id="CHEBI:57287"/>
        <dbReference type="ChEBI" id="CHEBI:57379"/>
        <dbReference type="ChEBI" id="CHEBI:73990"/>
        <dbReference type="ChEBI" id="CHEBI:75466"/>
    </reaction>
    <physiologicalReaction direction="left-to-right" evidence="2">
        <dbReference type="Rhea" id="RHEA:38072"/>
    </physiologicalReaction>
</comment>
<dbReference type="PANTHER" id="PTHR12317">
    <property type="entry name" value="DIACYLGLYCEROL O-ACYLTRANSFERASE"/>
    <property type="match status" value="1"/>
</dbReference>
<dbReference type="GO" id="GO:0019432">
    <property type="term" value="P:triglyceride biosynthetic process"/>
    <property type="evidence" value="ECO:0007669"/>
    <property type="project" value="TreeGrafter"/>
</dbReference>
<dbReference type="PANTHER" id="PTHR12317:SF14">
    <property type="entry name" value="DIACYLGLYCEROL O-ACYLTRANSFERASE 2"/>
    <property type="match status" value="1"/>
</dbReference>
<evidence type="ECO:0000256" key="31">
    <source>
        <dbReference type="ARBA" id="ARBA00049549"/>
    </source>
</evidence>
<evidence type="ECO:0000256" key="25">
    <source>
        <dbReference type="ARBA" id="ARBA00047367"/>
    </source>
</evidence>
<evidence type="ECO:0000256" key="32">
    <source>
        <dbReference type="SAM" id="Phobius"/>
    </source>
</evidence>
<comment type="catalytic activity">
    <reaction evidence="27">
        <text>2,3-di-(9Z)-octadecenoyl-sn-glycerol + (9Z)-octadecenoyl-CoA = 1,2,3-tri-(9Z-octadecenoyl)-glycerol + CoA</text>
        <dbReference type="Rhea" id="RHEA:38439"/>
        <dbReference type="ChEBI" id="CHEBI:53753"/>
        <dbReference type="ChEBI" id="CHEBI:57287"/>
        <dbReference type="ChEBI" id="CHEBI:57387"/>
        <dbReference type="ChEBI" id="CHEBI:75824"/>
    </reaction>
    <physiologicalReaction direction="left-to-right" evidence="27">
        <dbReference type="Rhea" id="RHEA:38440"/>
    </physiologicalReaction>
</comment>
<comment type="catalytic activity">
    <reaction evidence="3">
        <text>1,2-di-(9Z-octadecenoyl)-sn-glycerol + hexadecanoyl-CoA = 1,2-di-(9Z)-octadecenoyl-3-hexadecanoyl-sn-glycerol + CoA</text>
        <dbReference type="Rhea" id="RHEA:38163"/>
        <dbReference type="ChEBI" id="CHEBI:52333"/>
        <dbReference type="ChEBI" id="CHEBI:57287"/>
        <dbReference type="ChEBI" id="CHEBI:57379"/>
        <dbReference type="ChEBI" id="CHEBI:75583"/>
    </reaction>
    <physiologicalReaction direction="left-to-right" evidence="3">
        <dbReference type="Rhea" id="RHEA:38164"/>
    </physiologicalReaction>
</comment>
<dbReference type="GO" id="GO:0048471">
    <property type="term" value="C:perinuclear region of cytoplasm"/>
    <property type="evidence" value="ECO:0007669"/>
    <property type="project" value="UniProtKB-SubCell"/>
</dbReference>
<evidence type="ECO:0000256" key="5">
    <source>
        <dbReference type="ARBA" id="ARBA00004477"/>
    </source>
</evidence>
<comment type="pathway">
    <text evidence="8">Lipid metabolism.</text>
</comment>
<evidence type="ECO:0000256" key="19">
    <source>
        <dbReference type="ARBA" id="ARBA00023098"/>
    </source>
</evidence>
<comment type="catalytic activity">
    <reaction evidence="1">
        <text>all-trans-retinol + an acyl-CoA = an all-trans-retinyl ester + CoA</text>
        <dbReference type="Rhea" id="RHEA:11488"/>
        <dbReference type="ChEBI" id="CHEBI:17336"/>
        <dbReference type="ChEBI" id="CHEBI:57287"/>
        <dbReference type="ChEBI" id="CHEBI:58342"/>
        <dbReference type="ChEBI" id="CHEBI:63410"/>
        <dbReference type="EC" id="2.3.1.76"/>
    </reaction>
    <physiologicalReaction direction="left-to-right" evidence="1">
        <dbReference type="Rhea" id="RHEA:11489"/>
    </physiologicalReaction>
</comment>
<name>A0A3S3P4H0_9ACAR</name>
<evidence type="ECO:0000256" key="20">
    <source>
        <dbReference type="ARBA" id="ARBA00023136"/>
    </source>
</evidence>
<keyword evidence="13" id="KW-0444">Lipid biosynthesis</keyword>
<evidence type="ECO:0000256" key="21">
    <source>
        <dbReference type="ARBA" id="ARBA00023315"/>
    </source>
</evidence>
<evidence type="ECO:0000256" key="13">
    <source>
        <dbReference type="ARBA" id="ARBA00022516"/>
    </source>
</evidence>
<keyword evidence="15 32" id="KW-0812">Transmembrane</keyword>
<sequence length="271" mass="30830">MFTIVGIESASLLNFIKRSLQTFCITYFVIEFGAVGVIFSMILVYLLFTSYYFITILYLLWLFYDKNSCWQGLRRSTWLRKWTFWKWGRDYFPISLVKTAELDPNRNYIFVTHPHGIMCVGMACNFGTEANNFSKVFPGLTPYVTTLRLQFILPIHRELLLLLGVGNAVVIAVGGAIEVLDAVPGTLCLTLKNRKGFVKLALSTGSSLVPVISFGENDVFYQKQLDRSSVVRKIQLEIHRLFGLTIPIFSGIGVFPHSWGFLPFRKPIVTV</sequence>
<evidence type="ECO:0000256" key="28">
    <source>
        <dbReference type="ARBA" id="ARBA00048135"/>
    </source>
</evidence>
<evidence type="ECO:0000256" key="7">
    <source>
        <dbReference type="ARBA" id="ARBA00004771"/>
    </source>
</evidence>
<dbReference type="CDD" id="cd07987">
    <property type="entry name" value="LPLAT_MGAT-like"/>
    <property type="match status" value="1"/>
</dbReference>
<comment type="catalytic activity">
    <reaction evidence="25">
        <text>1,2-di-(9Z-octadecenoyl)-sn-glycerol + (9Z)-octadecenoyl-CoA = 1,2,3-tri-(9Z-octadecenoyl)-glycerol + CoA</text>
        <dbReference type="Rhea" id="RHEA:38219"/>
        <dbReference type="ChEBI" id="CHEBI:52333"/>
        <dbReference type="ChEBI" id="CHEBI:53753"/>
        <dbReference type="ChEBI" id="CHEBI:57287"/>
        <dbReference type="ChEBI" id="CHEBI:57387"/>
    </reaction>
    <physiologicalReaction direction="left-to-right" evidence="25">
        <dbReference type="Rhea" id="RHEA:38220"/>
    </physiologicalReaction>
</comment>
<comment type="caution">
    <text evidence="33">The sequence shown here is derived from an EMBL/GenBank/DDBJ whole genome shotgun (WGS) entry which is preliminary data.</text>
</comment>
<evidence type="ECO:0000256" key="29">
    <source>
        <dbReference type="ARBA" id="ARBA00048634"/>
    </source>
</evidence>
<organism evidence="33 34">
    <name type="scientific">Dinothrombium tinctorium</name>
    <dbReference type="NCBI Taxonomy" id="1965070"/>
    <lineage>
        <taxon>Eukaryota</taxon>
        <taxon>Metazoa</taxon>
        <taxon>Ecdysozoa</taxon>
        <taxon>Arthropoda</taxon>
        <taxon>Chelicerata</taxon>
        <taxon>Arachnida</taxon>
        <taxon>Acari</taxon>
        <taxon>Acariformes</taxon>
        <taxon>Trombidiformes</taxon>
        <taxon>Prostigmata</taxon>
        <taxon>Anystina</taxon>
        <taxon>Parasitengona</taxon>
        <taxon>Trombidioidea</taxon>
        <taxon>Trombidiidae</taxon>
        <taxon>Dinothrombium</taxon>
    </lineage>
</organism>
<evidence type="ECO:0000256" key="18">
    <source>
        <dbReference type="ARBA" id="ARBA00022989"/>
    </source>
</evidence>
<evidence type="ECO:0000256" key="10">
    <source>
        <dbReference type="ARBA" id="ARBA00012977"/>
    </source>
</evidence>